<feature type="region of interest" description="Disordered" evidence="1">
    <location>
        <begin position="236"/>
        <end position="261"/>
    </location>
</feature>
<dbReference type="InterPro" id="IPR027417">
    <property type="entry name" value="P-loop_NTPase"/>
</dbReference>
<evidence type="ECO:0000259" key="2">
    <source>
        <dbReference type="Pfam" id="PF13086"/>
    </source>
</evidence>
<comment type="caution">
    <text evidence="4">The sequence shown here is derived from an EMBL/GenBank/DDBJ whole genome shotgun (WGS) entry which is preliminary data.</text>
</comment>
<dbReference type="EMBL" id="JABAYA010000023">
    <property type="protein sequence ID" value="KAF7729627.1"/>
    <property type="molecule type" value="Genomic_DNA"/>
</dbReference>
<dbReference type="Pfam" id="PF13087">
    <property type="entry name" value="AAA_12"/>
    <property type="match status" value="1"/>
</dbReference>
<evidence type="ECO:0000313" key="5">
    <source>
        <dbReference type="Proteomes" id="UP000605846"/>
    </source>
</evidence>
<feature type="compositionally biased region" description="Polar residues" evidence="1">
    <location>
        <begin position="247"/>
        <end position="261"/>
    </location>
</feature>
<dbReference type="PANTHER" id="PTHR10887:SF341">
    <property type="entry name" value="NFX1-TYPE ZINC FINGER-CONTAINING PROTEIN 1"/>
    <property type="match status" value="1"/>
</dbReference>
<name>A0A8H7ERH6_9FUNG</name>
<dbReference type="InterPro" id="IPR041677">
    <property type="entry name" value="DNA2/NAM7_AAA_11"/>
</dbReference>
<protein>
    <recommendedName>
        <fullName evidence="6">DNA2/NAM7 helicase-like C-terminal domain-containing protein</fullName>
    </recommendedName>
</protein>
<feature type="domain" description="DNA2/NAM7 helicase-like C-terminal" evidence="3">
    <location>
        <begin position="1274"/>
        <end position="1483"/>
    </location>
</feature>
<proteinExistence type="predicted"/>
<dbReference type="GO" id="GO:0031048">
    <property type="term" value="P:regulatory ncRNA-mediated heterochromatin formation"/>
    <property type="evidence" value="ECO:0007669"/>
    <property type="project" value="TreeGrafter"/>
</dbReference>
<evidence type="ECO:0000259" key="3">
    <source>
        <dbReference type="Pfam" id="PF13087"/>
    </source>
</evidence>
<dbReference type="InterPro" id="IPR041679">
    <property type="entry name" value="DNA2/NAM7-like_C"/>
</dbReference>
<feature type="region of interest" description="Disordered" evidence="1">
    <location>
        <begin position="16"/>
        <end position="38"/>
    </location>
</feature>
<accession>A0A8H7ERH6</accession>
<dbReference type="PANTHER" id="PTHR10887">
    <property type="entry name" value="DNA2/NAM7 HELICASE FAMILY"/>
    <property type="match status" value="1"/>
</dbReference>
<evidence type="ECO:0000313" key="4">
    <source>
        <dbReference type="EMBL" id="KAF7729627.1"/>
    </source>
</evidence>
<evidence type="ECO:0008006" key="6">
    <source>
        <dbReference type="Google" id="ProtNLM"/>
    </source>
</evidence>
<dbReference type="Gene3D" id="3.40.50.300">
    <property type="entry name" value="P-loop containing nucleotide triphosphate hydrolases"/>
    <property type="match status" value="3"/>
</dbReference>
<dbReference type="OrthoDB" id="2423195at2759"/>
<feature type="compositionally biased region" description="Low complexity" evidence="1">
    <location>
        <begin position="236"/>
        <end position="246"/>
    </location>
</feature>
<dbReference type="Proteomes" id="UP000605846">
    <property type="component" value="Unassembled WGS sequence"/>
</dbReference>
<dbReference type="Pfam" id="PF13086">
    <property type="entry name" value="AAA_11"/>
    <property type="match status" value="1"/>
</dbReference>
<feature type="compositionally biased region" description="Polar residues" evidence="1">
    <location>
        <begin position="27"/>
        <end position="38"/>
    </location>
</feature>
<keyword evidence="5" id="KW-1185">Reference proteome</keyword>
<dbReference type="InterPro" id="IPR045055">
    <property type="entry name" value="DNA2/NAM7-like"/>
</dbReference>
<organism evidence="4 5">
    <name type="scientific">Apophysomyces ossiformis</name>
    <dbReference type="NCBI Taxonomy" id="679940"/>
    <lineage>
        <taxon>Eukaryota</taxon>
        <taxon>Fungi</taxon>
        <taxon>Fungi incertae sedis</taxon>
        <taxon>Mucoromycota</taxon>
        <taxon>Mucoromycotina</taxon>
        <taxon>Mucoromycetes</taxon>
        <taxon>Mucorales</taxon>
        <taxon>Mucorineae</taxon>
        <taxon>Mucoraceae</taxon>
        <taxon>Apophysomyces</taxon>
    </lineage>
</organism>
<evidence type="ECO:0000256" key="1">
    <source>
        <dbReference type="SAM" id="MobiDB-lite"/>
    </source>
</evidence>
<gene>
    <name evidence="4" type="ORF">EC973_004000</name>
</gene>
<dbReference type="GO" id="GO:0031380">
    <property type="term" value="C:nuclear RNA-directed RNA polymerase complex"/>
    <property type="evidence" value="ECO:0007669"/>
    <property type="project" value="TreeGrafter"/>
</dbReference>
<dbReference type="SUPFAM" id="SSF52540">
    <property type="entry name" value="P-loop containing nucleoside triphosphate hydrolases"/>
    <property type="match status" value="1"/>
</dbReference>
<dbReference type="GO" id="GO:0004386">
    <property type="term" value="F:helicase activity"/>
    <property type="evidence" value="ECO:0007669"/>
    <property type="project" value="InterPro"/>
</dbReference>
<sequence>MESSVTHSELVGLFQTARSAKEKNRRQPSIGTLSAFSPTTNAEPLAKFVPRNQKGGNDIITMDDIAPRYLYRSSETRQKQVPSDVERAAPAWVALKQRSDATVHEWQAPETMTDPINQENQHSFKSATDRYPNHQIDTVKENDFVKVASPTAKFDDLAKQAIHLWTSGVDLELPKEGKPKSKKSSWMTETEFEEILADKTPKKSAEEVFTGSKRHSIESTTKNLSYAKVAAQNVPSWVDNSPSSSSTLASRTPQDTSNGTAMYPFTNPNESRIQQHLMWQPSVGPQLMGPTVPATSMAPINPRLANSYGYYGPVSPFQGIPMHQPPQSQLPFVTEEETNAFRFLDCITRDFFGKESVEKLDKHLDRLLAQAPCFSHRTFKKLISAINFAMVQEQSPKQHTGSMSRIAKRLQPNLSIFFSTASSYIQAYIQTPIEILSLLELFSKFAMLYPDSLDSIPLESLASRFNQLRNNCKAKEIQSIKYLFEKIETFRRNRGINDLWLDGDSEFNQDSSEALHTDGAWDSKDISYSLPHLPNGDDIVRQALLNATDMTSSTGRNRTNSFTDKDCPPNQLVNRILPPWSINDLNGYLMSHYMLLWEEVCGTMRNAFQQHVAHQLGTASADKPWAIYNGLHVCGTTLSLTFMDPSIVFRFKDENFLSNIHTAYLSEGSLVMLIPDDVNISDQDDPNTVGITEKAITGVVVHSVSANGGDTLKRNAYRMVAIHVDREEVSKIRWSATYTLITTHINGSATLAVLSWLRKEYLQLKDQKFPSSLVPRILTANNELNQDANISQLAFNGIDQREVPDYLQGRDLDISCLVVSAYKGYKATPGGNNWPRLPAKAMSLPPSQRPPLYKLSTSQVNAVRHALSHRVTVISGAAGTGKTFLASKLVQLTHQALVTGQCYQPVLVLTRTESTLDNILGAVVGNIPDLIRMGSHNVAENLVEKQAVNFVKPSVNDPNRKQVLQAEKALVDSEAKLASLWRYRSRIERREPAVMCTAVPPRYMNAIMSGVSAVLVPEEAWKRWTNEEGEQSMLVFSPEIDSNCIDSTEAGEDAGVSNVSGTTYLSIFNTLLSTMFHDTGHKMVPIMSNVDFHQRKGFVNQRQPRIAHINTATYWPLPNSGSVADIRRALADAWSQIPPQSLWHMSTENKRKISKIVANILLSYIDKEIDILLKEQFEASKFLETHRVQKWTSTCRFSRLIGTTADFAAANQEIITSLRPRVVIVDEASGILESTIAVSAFGPRTEHLILLGDGCVDDKPKIFNDELKGAPRNLDVSLFERWKLAGGEVITLDEQWRMCAELADVQDSLGNVPGKQRLLITKPVPSKTTSLVDRDAPALKGVTNRLFFVDYQGDPSQDSIDIRWSNLMNCNIMKSEVDEAQYVYHLALYLYQQGYKSGNIAVLTLSKLQKDLIKKVREIEVPKRTCFFGDESSIIVDQVEDRIGYESWIVVLSLSTPCSEKVPDHHLALALSRSRYGLYVVGRPSALVNTRWDNLVRYTKEKGM</sequence>
<reference evidence="4" key="1">
    <citation type="submission" date="2020-01" db="EMBL/GenBank/DDBJ databases">
        <title>Genome Sequencing of Three Apophysomyces-Like Fungal Strains Confirms a Novel Fungal Genus in the Mucoromycota with divergent Burkholderia-like Endosymbiotic Bacteria.</title>
        <authorList>
            <person name="Stajich J.E."/>
            <person name="Macias A.M."/>
            <person name="Carter-House D."/>
            <person name="Lovett B."/>
            <person name="Kasson L.R."/>
            <person name="Berry K."/>
            <person name="Grigoriev I."/>
            <person name="Chang Y."/>
            <person name="Spatafora J."/>
            <person name="Kasson M.T."/>
        </authorList>
    </citation>
    <scope>NUCLEOTIDE SEQUENCE</scope>
    <source>
        <strain evidence="4">NRRL A-21654</strain>
    </source>
</reference>
<feature type="domain" description="DNA2/NAM7 helicase helicase" evidence="2">
    <location>
        <begin position="855"/>
        <end position="975"/>
    </location>
</feature>